<sequence>MIMVHLGVDPQHALARLRAHAFTNGQSVTEAAFDVIAGRIRFHD</sequence>
<dbReference type="Proteomes" id="UP000231791">
    <property type="component" value="Chromosome"/>
</dbReference>
<reference evidence="1 2" key="1">
    <citation type="submission" date="2017-11" db="EMBL/GenBank/DDBJ databases">
        <title>Complete genome sequence of Streptomyces lavendulae subsp. lavendulae CCM 3239 (formerly 'Streptomyces aureofaciens CCM 3239'), the producer of the angucycline-type antibiotic auricin.</title>
        <authorList>
            <person name="Busche T."/>
            <person name="Novakova R."/>
            <person name="Al'Dilaimi A."/>
            <person name="Homerova D."/>
            <person name="Feckova L."/>
            <person name="Rezuchova B."/>
            <person name="Mingyar E."/>
            <person name="Csolleiova D."/>
            <person name="Bekeova C."/>
            <person name="Winkler A."/>
            <person name="Sevcikova B."/>
            <person name="Kalinowski J."/>
            <person name="Kormanec J."/>
            <person name="Ruckert C."/>
        </authorList>
    </citation>
    <scope>NUCLEOTIDE SEQUENCE [LARGE SCALE GENOMIC DNA]</scope>
    <source>
        <strain evidence="1 2">CCM 3239</strain>
    </source>
</reference>
<dbReference type="RefSeq" id="WP_349498337.1">
    <property type="nucleotide sequence ID" value="NZ_BSRP01000093.1"/>
</dbReference>
<dbReference type="AlphaFoldDB" id="A0A2K8PSI9"/>
<accession>A0A2K8PSI9</accession>
<dbReference type="KEGG" id="slx:SLAV_38320"/>
<organism evidence="1 2">
    <name type="scientific">Streptomyces lavendulae subsp. lavendulae</name>
    <dbReference type="NCBI Taxonomy" id="58340"/>
    <lineage>
        <taxon>Bacteria</taxon>
        <taxon>Bacillati</taxon>
        <taxon>Actinomycetota</taxon>
        <taxon>Actinomycetes</taxon>
        <taxon>Kitasatosporales</taxon>
        <taxon>Streptomycetaceae</taxon>
        <taxon>Streptomyces</taxon>
    </lineage>
</organism>
<proteinExistence type="predicted"/>
<protein>
    <submittedName>
        <fullName evidence="1">Uncharacterized protein</fullName>
    </submittedName>
</protein>
<name>A0A2K8PSI9_STRLA</name>
<dbReference type="EMBL" id="CP024985">
    <property type="protein sequence ID" value="ATZ29428.1"/>
    <property type="molecule type" value="Genomic_DNA"/>
</dbReference>
<gene>
    <name evidence="1" type="ORF">SLAV_38320</name>
</gene>
<evidence type="ECO:0000313" key="1">
    <source>
        <dbReference type="EMBL" id="ATZ29428.1"/>
    </source>
</evidence>
<evidence type="ECO:0000313" key="2">
    <source>
        <dbReference type="Proteomes" id="UP000231791"/>
    </source>
</evidence>
<keyword evidence="2" id="KW-1185">Reference proteome</keyword>